<comment type="pathway">
    <text evidence="2">Glycan metabolism; pectin degradation; 2-dehydro-3-deoxy-D-gluconate from pectin: step 1/5.</text>
</comment>
<keyword evidence="12" id="KW-1185">Reference proteome</keyword>
<evidence type="ECO:0000256" key="9">
    <source>
        <dbReference type="SAM" id="Phobius"/>
    </source>
</evidence>
<evidence type="ECO:0000256" key="5">
    <source>
        <dbReference type="ARBA" id="ARBA00022512"/>
    </source>
</evidence>
<feature type="region of interest" description="Disordered" evidence="8">
    <location>
        <begin position="1"/>
        <end position="32"/>
    </location>
</feature>
<keyword evidence="6" id="KW-0378">Hydrolase</keyword>
<evidence type="ECO:0000256" key="2">
    <source>
        <dbReference type="ARBA" id="ARBA00005184"/>
    </source>
</evidence>
<dbReference type="SMART" id="SM00856">
    <property type="entry name" value="PMEI"/>
    <property type="match status" value="1"/>
</dbReference>
<dbReference type="Pfam" id="PF01095">
    <property type="entry name" value="Pectinesterase"/>
    <property type="match status" value="1"/>
</dbReference>
<evidence type="ECO:0000313" key="12">
    <source>
        <dbReference type="Proteomes" id="UP001151752"/>
    </source>
</evidence>
<dbReference type="GO" id="GO:0042545">
    <property type="term" value="P:cell wall modification"/>
    <property type="evidence" value="ECO:0007669"/>
    <property type="project" value="InterPro"/>
</dbReference>
<evidence type="ECO:0000256" key="7">
    <source>
        <dbReference type="ARBA" id="ARBA00023085"/>
    </source>
</evidence>
<organism evidence="11 12">
    <name type="scientific">Salix koriyanagi</name>
    <dbReference type="NCBI Taxonomy" id="2511006"/>
    <lineage>
        <taxon>Eukaryota</taxon>
        <taxon>Viridiplantae</taxon>
        <taxon>Streptophyta</taxon>
        <taxon>Embryophyta</taxon>
        <taxon>Tracheophyta</taxon>
        <taxon>Spermatophyta</taxon>
        <taxon>Magnoliopsida</taxon>
        <taxon>eudicotyledons</taxon>
        <taxon>Gunneridae</taxon>
        <taxon>Pentapetalae</taxon>
        <taxon>rosids</taxon>
        <taxon>fabids</taxon>
        <taxon>Malpighiales</taxon>
        <taxon>Salicaceae</taxon>
        <taxon>Saliceae</taxon>
        <taxon>Salix</taxon>
    </lineage>
</organism>
<reference evidence="11" key="1">
    <citation type="submission" date="2022-11" db="EMBL/GenBank/DDBJ databases">
        <authorList>
            <person name="Hyden B.L."/>
            <person name="Feng K."/>
            <person name="Yates T."/>
            <person name="Jawdy S."/>
            <person name="Smart L.B."/>
            <person name="Muchero W."/>
        </authorList>
    </citation>
    <scope>NUCLEOTIDE SEQUENCE</scope>
    <source>
        <tissue evidence="11">Shoot tip</tissue>
    </source>
</reference>
<comment type="subcellular location">
    <subcellularLocation>
        <location evidence="1">Secreted</location>
        <location evidence="1">Cell wall</location>
    </subcellularLocation>
</comment>
<keyword evidence="9" id="KW-0812">Transmembrane</keyword>
<evidence type="ECO:0000256" key="6">
    <source>
        <dbReference type="ARBA" id="ARBA00022801"/>
    </source>
</evidence>
<sequence>MDYGRLGRTESDQREVSSNSSSINQPKQATSQVSPTRKKKIIFLTVLSVVLIAASAASATILLGVRARASGQTDSLTHRKPTQAISKTCSKTRFPSLCVSSLLDFPGSMSATESDLVHISFNMTLMHLDKALYQSSGISFVNMETRERSAFDDCLELLEDSIDALSRSLSSFAPSSGGGGSTEDDQLTERLKDLTELVSNCLAIFSASVGGDFSGVPIQNKRRLMTEDGDMSDQEENFPSWLGSRERRLLGLPVSALQADIIVSGDGSGTCKTISEAIKKAPEHSNRRTIIYVKAGRYEEDNLKVGRKKWNLMFIGDGRGKTIISGGKSVFSHLTTFHTASFGKILYSLFNYFYFTSINSSQN</sequence>
<protein>
    <submittedName>
        <fullName evidence="11">PECTINESTERASE</fullName>
    </submittedName>
</protein>
<keyword evidence="9" id="KW-1133">Transmembrane helix</keyword>
<comment type="caution">
    <text evidence="11">The sequence shown here is derived from an EMBL/GenBank/DDBJ whole genome shotgun (WGS) entry which is preliminary data.</text>
</comment>
<keyword evidence="7" id="KW-0063">Aspartyl esterase</keyword>
<dbReference type="SUPFAM" id="SSF101148">
    <property type="entry name" value="Plant invertase/pectin methylesterase inhibitor"/>
    <property type="match status" value="1"/>
</dbReference>
<dbReference type="SUPFAM" id="SSF51126">
    <property type="entry name" value="Pectin lyase-like"/>
    <property type="match status" value="1"/>
</dbReference>
<keyword evidence="5" id="KW-0134">Cell wall</keyword>
<evidence type="ECO:0000256" key="3">
    <source>
        <dbReference type="ARBA" id="ARBA00006027"/>
    </source>
</evidence>
<feature type="compositionally biased region" description="Polar residues" evidence="8">
    <location>
        <begin position="16"/>
        <end position="32"/>
    </location>
</feature>
<dbReference type="InterPro" id="IPR012334">
    <property type="entry name" value="Pectin_lyas_fold"/>
</dbReference>
<dbReference type="Proteomes" id="UP001151752">
    <property type="component" value="Chromosome 12"/>
</dbReference>
<evidence type="ECO:0000256" key="4">
    <source>
        <dbReference type="ARBA" id="ARBA00007786"/>
    </source>
</evidence>
<dbReference type="EMBL" id="JAPFFM010000004">
    <property type="protein sequence ID" value="KAJ6764790.1"/>
    <property type="molecule type" value="Genomic_DNA"/>
</dbReference>
<dbReference type="Gene3D" id="1.20.140.40">
    <property type="entry name" value="Invertase/pectin methylesterase inhibitor family protein"/>
    <property type="match status" value="1"/>
</dbReference>
<evidence type="ECO:0000259" key="10">
    <source>
        <dbReference type="SMART" id="SM00856"/>
    </source>
</evidence>
<name>A0A9Q1AAX9_9ROSI</name>
<keyword evidence="5" id="KW-0964">Secreted</keyword>
<accession>A0A9Q1AAX9</accession>
<dbReference type="InterPro" id="IPR011050">
    <property type="entry name" value="Pectin_lyase_fold/virulence"/>
</dbReference>
<dbReference type="PANTHER" id="PTHR31707">
    <property type="entry name" value="PECTINESTERASE"/>
    <property type="match status" value="1"/>
</dbReference>
<dbReference type="GO" id="GO:0004857">
    <property type="term" value="F:enzyme inhibitor activity"/>
    <property type="evidence" value="ECO:0007669"/>
    <property type="project" value="InterPro"/>
</dbReference>
<comment type="similarity">
    <text evidence="3">In the N-terminal section; belongs to the PMEI family.</text>
</comment>
<gene>
    <name evidence="11" type="ORF">OIU74_023627</name>
</gene>
<dbReference type="Gene3D" id="2.160.20.10">
    <property type="entry name" value="Single-stranded right-handed beta-helix, Pectin lyase-like"/>
    <property type="match status" value="1"/>
</dbReference>
<dbReference type="CDD" id="cd15798">
    <property type="entry name" value="PMEI-like_3"/>
    <property type="match status" value="1"/>
</dbReference>
<keyword evidence="9" id="KW-0472">Membrane</keyword>
<evidence type="ECO:0000256" key="1">
    <source>
        <dbReference type="ARBA" id="ARBA00004191"/>
    </source>
</evidence>
<evidence type="ECO:0000256" key="8">
    <source>
        <dbReference type="SAM" id="MobiDB-lite"/>
    </source>
</evidence>
<dbReference type="Pfam" id="PF04043">
    <property type="entry name" value="PMEI"/>
    <property type="match status" value="1"/>
</dbReference>
<comment type="similarity">
    <text evidence="4">In the C-terminal section; belongs to the pectinesterase family.</text>
</comment>
<proteinExistence type="inferred from homology"/>
<reference evidence="11" key="2">
    <citation type="journal article" date="2023" name="Int. J. Mol. Sci.">
        <title>De Novo Assembly and Annotation of 11 Diverse Shrub Willow (Salix) Genomes Reveals Novel Gene Organization in Sex-Linked Regions.</title>
        <authorList>
            <person name="Hyden B."/>
            <person name="Feng K."/>
            <person name="Yates T.B."/>
            <person name="Jawdy S."/>
            <person name="Cereghino C."/>
            <person name="Smart L.B."/>
            <person name="Muchero W."/>
        </authorList>
    </citation>
    <scope>NUCLEOTIDE SEQUENCE</scope>
    <source>
        <tissue evidence="11">Shoot tip</tissue>
    </source>
</reference>
<feature type="domain" description="Pectinesterase inhibitor" evidence="10">
    <location>
        <begin position="80"/>
        <end position="204"/>
    </location>
</feature>
<dbReference type="GO" id="GO:0030599">
    <property type="term" value="F:pectinesterase activity"/>
    <property type="evidence" value="ECO:0007669"/>
    <property type="project" value="InterPro"/>
</dbReference>
<dbReference type="InterPro" id="IPR000070">
    <property type="entry name" value="Pectinesterase_cat"/>
</dbReference>
<dbReference type="AlphaFoldDB" id="A0A9Q1AAX9"/>
<dbReference type="InterPro" id="IPR035513">
    <property type="entry name" value="Invertase/methylesterase_inhib"/>
</dbReference>
<dbReference type="NCBIfam" id="TIGR01614">
    <property type="entry name" value="PME_inhib"/>
    <property type="match status" value="1"/>
</dbReference>
<evidence type="ECO:0000313" key="11">
    <source>
        <dbReference type="EMBL" id="KAJ6764790.1"/>
    </source>
</evidence>
<feature type="transmembrane region" description="Helical" evidence="9">
    <location>
        <begin position="41"/>
        <end position="65"/>
    </location>
</feature>
<dbReference type="InterPro" id="IPR006501">
    <property type="entry name" value="Pectinesterase_inhib_dom"/>
</dbReference>
<feature type="compositionally biased region" description="Basic and acidic residues" evidence="8">
    <location>
        <begin position="1"/>
        <end position="15"/>
    </location>
</feature>